<protein>
    <recommendedName>
        <fullName evidence="3">Chromo domain-containing protein</fullName>
    </recommendedName>
</protein>
<evidence type="ECO:0000256" key="1">
    <source>
        <dbReference type="ARBA" id="ARBA00011353"/>
    </source>
</evidence>
<name>A0A1L7W8Y5_FUSPR</name>
<dbReference type="PROSITE" id="PS50013">
    <property type="entry name" value="CHROMO_2"/>
    <property type="match status" value="1"/>
</dbReference>
<dbReference type="InterPro" id="IPR000953">
    <property type="entry name" value="Chromo/chromo_shadow_dom"/>
</dbReference>
<dbReference type="AlphaFoldDB" id="A0A1L7W8Y5"/>
<gene>
    <name evidence="4" type="ORF">FPRO_12462</name>
</gene>
<comment type="subunit">
    <text evidence="1">Component of the NuA4 histone acetyltransferase complex.</text>
</comment>
<dbReference type="InterPro" id="IPR016197">
    <property type="entry name" value="Chromo-like_dom_sf"/>
</dbReference>
<feature type="compositionally biased region" description="Low complexity" evidence="2">
    <location>
        <begin position="27"/>
        <end position="44"/>
    </location>
</feature>
<comment type="caution">
    <text evidence="4">The sequence shown here is derived from an EMBL/GenBank/DDBJ whole genome shotgun (WGS) entry which is preliminary data.</text>
</comment>
<evidence type="ECO:0000259" key="3">
    <source>
        <dbReference type="PROSITE" id="PS50013"/>
    </source>
</evidence>
<dbReference type="SUPFAM" id="SSF54160">
    <property type="entry name" value="Chromo domain-like"/>
    <property type="match status" value="1"/>
</dbReference>
<accession>A0A1L7W8Y5</accession>
<evidence type="ECO:0000313" key="4">
    <source>
        <dbReference type="EMBL" id="CZR49025.1"/>
    </source>
</evidence>
<sequence length="194" mass="22081">MSFYRTTSNYGATTRSSSMNEAIVNISDSESTTSTGSEDTGSLGEEPETKEQLTYWKLSSIGKGDAYSPKAIGITSYGIVRSIHSVWFTVEWNDGAESWEHEASLQGYQPELVYAYWDAQNGGREGTTKFDLFYVFKILEHRTIIDSSRRRAKRLCYKVQWVGFDVKDHSWELAAKAALLVPWMKKEYDKMHGL</sequence>
<feature type="domain" description="Chromo" evidence="3">
    <location>
        <begin position="133"/>
        <end position="194"/>
    </location>
</feature>
<dbReference type="VEuPathDB" id="FungiDB:FPRO_12462"/>
<reference evidence="5" key="1">
    <citation type="journal article" date="2016" name="Genome Biol. Evol.">
        <title>Comparative 'omics' of the Fusarium fujikuroi species complex highlights differences in genetic potential and metabolite synthesis.</title>
        <authorList>
            <person name="Niehaus E.-M."/>
            <person name="Muensterkoetter M."/>
            <person name="Proctor R.H."/>
            <person name="Brown D.W."/>
            <person name="Sharon A."/>
            <person name="Idan Y."/>
            <person name="Oren-Young L."/>
            <person name="Sieber C.M."/>
            <person name="Novak O."/>
            <person name="Pencik A."/>
            <person name="Tarkowska D."/>
            <person name="Hromadova K."/>
            <person name="Freeman S."/>
            <person name="Maymon M."/>
            <person name="Elazar M."/>
            <person name="Youssef S.A."/>
            <person name="El-Shabrawy E.S.M."/>
            <person name="Shalaby A.B.A."/>
            <person name="Houterman P."/>
            <person name="Brock N.L."/>
            <person name="Burkhardt I."/>
            <person name="Tsavkelova E.A."/>
            <person name="Dickschat J.S."/>
            <person name="Galuszka P."/>
            <person name="Gueldener U."/>
            <person name="Tudzynski B."/>
        </authorList>
    </citation>
    <scope>NUCLEOTIDE SEQUENCE [LARGE SCALE GENOMIC DNA]</scope>
    <source>
        <strain evidence="5">ET1</strain>
    </source>
</reference>
<dbReference type="GeneID" id="42057327"/>
<proteinExistence type="predicted"/>
<dbReference type="Gene3D" id="2.40.50.40">
    <property type="match status" value="1"/>
</dbReference>
<dbReference type="RefSeq" id="XP_031089539.1">
    <property type="nucleotide sequence ID" value="XM_031224263.1"/>
</dbReference>
<feature type="region of interest" description="Disordered" evidence="2">
    <location>
        <begin position="26"/>
        <end position="50"/>
    </location>
</feature>
<dbReference type="GO" id="GO:0006338">
    <property type="term" value="P:chromatin remodeling"/>
    <property type="evidence" value="ECO:0007669"/>
    <property type="project" value="UniProtKB-ARBA"/>
</dbReference>
<dbReference type="CDD" id="cd00024">
    <property type="entry name" value="CD_CSD"/>
    <property type="match status" value="1"/>
</dbReference>
<evidence type="ECO:0000313" key="5">
    <source>
        <dbReference type="Proteomes" id="UP000183971"/>
    </source>
</evidence>
<dbReference type="EMBL" id="FJOF01000015">
    <property type="protein sequence ID" value="CZR49025.1"/>
    <property type="molecule type" value="Genomic_DNA"/>
</dbReference>
<evidence type="ECO:0000256" key="2">
    <source>
        <dbReference type="SAM" id="MobiDB-lite"/>
    </source>
</evidence>
<organism evidence="4 5">
    <name type="scientific">Fusarium proliferatum (strain ET1)</name>
    <name type="common">Orchid endophyte fungus</name>
    <dbReference type="NCBI Taxonomy" id="1227346"/>
    <lineage>
        <taxon>Eukaryota</taxon>
        <taxon>Fungi</taxon>
        <taxon>Dikarya</taxon>
        <taxon>Ascomycota</taxon>
        <taxon>Pezizomycotina</taxon>
        <taxon>Sordariomycetes</taxon>
        <taxon>Hypocreomycetidae</taxon>
        <taxon>Hypocreales</taxon>
        <taxon>Nectriaceae</taxon>
        <taxon>Fusarium</taxon>
        <taxon>Fusarium fujikuroi species complex</taxon>
    </lineage>
</organism>
<dbReference type="Proteomes" id="UP000183971">
    <property type="component" value="Unassembled WGS sequence"/>
</dbReference>
<keyword evidence="5" id="KW-1185">Reference proteome</keyword>